<dbReference type="Pfam" id="PF00121">
    <property type="entry name" value="TIM"/>
    <property type="match status" value="1"/>
</dbReference>
<gene>
    <name evidence="9 11" type="primary">tpiA</name>
    <name evidence="11" type="ORF">J27TS8_23460</name>
</gene>
<dbReference type="GO" id="GO:0006096">
    <property type="term" value="P:glycolytic process"/>
    <property type="evidence" value="ECO:0007669"/>
    <property type="project" value="UniProtKB-UniRule"/>
</dbReference>
<dbReference type="CDD" id="cd00311">
    <property type="entry name" value="TIM"/>
    <property type="match status" value="1"/>
</dbReference>
<evidence type="ECO:0000256" key="1">
    <source>
        <dbReference type="ARBA" id="ARBA00004680"/>
    </source>
</evidence>
<keyword evidence="7 9" id="KW-0324">Glycolysis</keyword>
<feature type="binding site" evidence="9">
    <location>
        <position position="213"/>
    </location>
    <ligand>
        <name>substrate</name>
    </ligand>
</feature>
<evidence type="ECO:0000256" key="6">
    <source>
        <dbReference type="ARBA" id="ARBA00022490"/>
    </source>
</evidence>
<name>A0A919WHY0_9BACI</name>
<dbReference type="AlphaFoldDB" id="A0A919WHY0"/>
<evidence type="ECO:0000256" key="8">
    <source>
        <dbReference type="ARBA" id="ARBA00023235"/>
    </source>
</evidence>
<dbReference type="InterPro" id="IPR020861">
    <property type="entry name" value="Triosephosphate_isomerase_AS"/>
</dbReference>
<dbReference type="PANTHER" id="PTHR21139:SF42">
    <property type="entry name" value="TRIOSEPHOSPHATE ISOMERASE"/>
    <property type="match status" value="1"/>
</dbReference>
<dbReference type="GO" id="GO:0005829">
    <property type="term" value="C:cytosol"/>
    <property type="evidence" value="ECO:0007669"/>
    <property type="project" value="TreeGrafter"/>
</dbReference>
<comment type="subcellular location">
    <subcellularLocation>
        <location evidence="9 10">Cytoplasm</location>
    </subcellularLocation>
</comment>
<keyword evidence="6 9" id="KW-0963">Cytoplasm</keyword>
<dbReference type="GO" id="GO:0006094">
    <property type="term" value="P:gluconeogenesis"/>
    <property type="evidence" value="ECO:0007669"/>
    <property type="project" value="UniProtKB-UniRule"/>
</dbReference>
<feature type="modified residue" description="Phosphoserine" evidence="9">
    <location>
        <position position="213"/>
    </location>
</feature>
<dbReference type="GO" id="GO:0019563">
    <property type="term" value="P:glycerol catabolic process"/>
    <property type="evidence" value="ECO:0007669"/>
    <property type="project" value="TreeGrafter"/>
</dbReference>
<dbReference type="OrthoDB" id="9809429at2"/>
<comment type="catalytic activity">
    <reaction evidence="9 10">
        <text>D-glyceraldehyde 3-phosphate = dihydroxyacetone phosphate</text>
        <dbReference type="Rhea" id="RHEA:18585"/>
        <dbReference type="ChEBI" id="CHEBI:57642"/>
        <dbReference type="ChEBI" id="CHEBI:59776"/>
        <dbReference type="EC" id="5.3.1.1"/>
    </reaction>
</comment>
<feature type="binding site" evidence="9">
    <location>
        <begin position="9"/>
        <end position="11"/>
    </location>
    <ligand>
        <name>substrate</name>
    </ligand>
</feature>
<feature type="active site" description="Proton acceptor" evidence="9">
    <location>
        <position position="167"/>
    </location>
</feature>
<dbReference type="PROSITE" id="PS00171">
    <property type="entry name" value="TIM_1"/>
    <property type="match status" value="1"/>
</dbReference>
<keyword evidence="12" id="KW-1185">Reference proteome</keyword>
<feature type="binding site" evidence="9">
    <location>
        <begin position="234"/>
        <end position="235"/>
    </location>
    <ligand>
        <name>substrate</name>
    </ligand>
</feature>
<evidence type="ECO:0000256" key="5">
    <source>
        <dbReference type="ARBA" id="ARBA00022432"/>
    </source>
</evidence>
<dbReference type="Proteomes" id="UP000682111">
    <property type="component" value="Unassembled WGS sequence"/>
</dbReference>
<dbReference type="FunFam" id="3.20.20.70:FF:000016">
    <property type="entry name" value="Triosephosphate isomerase"/>
    <property type="match status" value="1"/>
</dbReference>
<dbReference type="InterPro" id="IPR013785">
    <property type="entry name" value="Aldolase_TIM"/>
</dbReference>
<proteinExistence type="inferred from homology"/>
<comment type="similarity">
    <text evidence="2 9 10">Belongs to the triosephosphate isomerase family.</text>
</comment>
<evidence type="ECO:0000256" key="7">
    <source>
        <dbReference type="ARBA" id="ARBA00023152"/>
    </source>
</evidence>
<dbReference type="InterPro" id="IPR035990">
    <property type="entry name" value="TIM_sf"/>
</dbReference>
<dbReference type="InterPro" id="IPR000652">
    <property type="entry name" value="Triosephosphate_isomerase"/>
</dbReference>
<dbReference type="RefSeq" id="WP_095310191.1">
    <property type="nucleotide sequence ID" value="NZ_BORC01000003.1"/>
</dbReference>
<dbReference type="PROSITE" id="PS51440">
    <property type="entry name" value="TIM_2"/>
    <property type="match status" value="1"/>
</dbReference>
<keyword evidence="8 9" id="KW-0413">Isomerase</keyword>
<evidence type="ECO:0000256" key="9">
    <source>
        <dbReference type="HAMAP-Rule" id="MF_00147"/>
    </source>
</evidence>
<evidence type="ECO:0000256" key="10">
    <source>
        <dbReference type="RuleBase" id="RU363013"/>
    </source>
</evidence>
<dbReference type="PANTHER" id="PTHR21139">
    <property type="entry name" value="TRIOSEPHOSPHATE ISOMERASE"/>
    <property type="match status" value="1"/>
</dbReference>
<evidence type="ECO:0000256" key="3">
    <source>
        <dbReference type="ARBA" id="ARBA00011940"/>
    </source>
</evidence>
<sequence>MRKPIIAGNWKMHKTLSEAKSFLEEVKGLVPAKEKVDSVICAPALFLDSLVELSKEYDVEIGAQNMHFEESGAYTGEISPVALADLGVKYVILGHSERREMFNETDDAVNKKTLAAFKHQLTPIVCCGETLEERENGQTNELVGNQVKQALVGLTEEQVKQTVIAYEPIWAIGTGKSSTAEDANEVCAHIRTVVAEQFSQDVANAVRIQYGGSVKPANIKEYMAQPDIDGALVGGASLEASSFLQLLEAGQYE</sequence>
<keyword evidence="9" id="KW-0597">Phosphoprotein</keyword>
<dbReference type="HAMAP" id="MF_00147_B">
    <property type="entry name" value="TIM_B"/>
    <property type="match status" value="1"/>
</dbReference>
<comment type="caution">
    <text evidence="11">The sequence shown here is derived from an EMBL/GenBank/DDBJ whole genome shotgun (WGS) entry which is preliminary data.</text>
</comment>
<comment type="pathway">
    <text evidence="1 9 10">Carbohydrate degradation; glycolysis; D-glyceraldehyde 3-phosphate from glycerone phosphate: step 1/1.</text>
</comment>
<dbReference type="InterPro" id="IPR022896">
    <property type="entry name" value="TrioseP_Isoase_bac/euk"/>
</dbReference>
<reference evidence="11" key="1">
    <citation type="submission" date="2021-03" db="EMBL/GenBank/DDBJ databases">
        <title>Antimicrobial resistance genes in bacteria isolated from Japanese honey, and their potential for conferring macrolide and lincosamide resistance in the American foulbrood pathogen Paenibacillus larvae.</title>
        <authorList>
            <person name="Okamoto M."/>
            <person name="Kumagai M."/>
            <person name="Kanamori H."/>
            <person name="Takamatsu D."/>
        </authorList>
    </citation>
    <scope>NUCLEOTIDE SEQUENCE</scope>
    <source>
        <strain evidence="11">J27TS8</strain>
    </source>
</reference>
<feature type="binding site" evidence="9">
    <location>
        <position position="173"/>
    </location>
    <ligand>
        <name>substrate</name>
    </ligand>
</feature>
<feature type="active site" description="Electrophile" evidence="9">
    <location>
        <position position="95"/>
    </location>
</feature>
<dbReference type="Gene3D" id="3.20.20.70">
    <property type="entry name" value="Aldolase class I"/>
    <property type="match status" value="1"/>
</dbReference>
<dbReference type="NCBIfam" id="TIGR00419">
    <property type="entry name" value="tim"/>
    <property type="match status" value="1"/>
</dbReference>
<evidence type="ECO:0000313" key="12">
    <source>
        <dbReference type="Proteomes" id="UP000682111"/>
    </source>
</evidence>
<evidence type="ECO:0000313" key="11">
    <source>
        <dbReference type="EMBL" id="GIN62353.1"/>
    </source>
</evidence>
<accession>A0A919WHY0</accession>
<organism evidence="11 12">
    <name type="scientific">Robertmurraya siralis</name>
    <dbReference type="NCBI Taxonomy" id="77777"/>
    <lineage>
        <taxon>Bacteria</taxon>
        <taxon>Bacillati</taxon>
        <taxon>Bacillota</taxon>
        <taxon>Bacilli</taxon>
        <taxon>Bacillales</taxon>
        <taxon>Bacillaceae</taxon>
        <taxon>Robertmurraya</taxon>
    </lineage>
</organism>
<dbReference type="GO" id="GO:0004807">
    <property type="term" value="F:triose-phosphate isomerase activity"/>
    <property type="evidence" value="ECO:0007669"/>
    <property type="project" value="UniProtKB-UniRule"/>
</dbReference>
<comment type="subunit">
    <text evidence="9 10">Homodimer.</text>
</comment>
<dbReference type="EC" id="5.3.1.1" evidence="3 9"/>
<comment type="pathway">
    <text evidence="9 10">Carbohydrate biosynthesis; gluconeogenesis.</text>
</comment>
<dbReference type="EMBL" id="BORC01000003">
    <property type="protein sequence ID" value="GIN62353.1"/>
    <property type="molecule type" value="Genomic_DNA"/>
</dbReference>
<keyword evidence="5 9" id="KW-0312">Gluconeogenesis</keyword>
<dbReference type="SUPFAM" id="SSF51351">
    <property type="entry name" value="Triosephosphate isomerase (TIM)"/>
    <property type="match status" value="1"/>
</dbReference>
<comment type="function">
    <text evidence="9">Involved in the gluconeogenesis. Catalyzes stereospecifically the conversion of dihydroxyacetone phosphate (DHAP) to D-glyceraldehyde-3-phosphate (G3P).</text>
</comment>
<evidence type="ECO:0000256" key="2">
    <source>
        <dbReference type="ARBA" id="ARBA00007422"/>
    </source>
</evidence>
<evidence type="ECO:0000256" key="4">
    <source>
        <dbReference type="ARBA" id="ARBA00019397"/>
    </source>
</evidence>
<dbReference type="GO" id="GO:0046166">
    <property type="term" value="P:glyceraldehyde-3-phosphate biosynthetic process"/>
    <property type="evidence" value="ECO:0007669"/>
    <property type="project" value="TreeGrafter"/>
</dbReference>
<protein>
    <recommendedName>
        <fullName evidence="4 9">Triosephosphate isomerase</fullName>
        <shortName evidence="9">TIM</shortName>
        <shortName evidence="9">TPI</shortName>
        <ecNumber evidence="3 9">5.3.1.1</ecNumber>
    </recommendedName>
    <alternativeName>
        <fullName evidence="9">Triose-phosphate isomerase</fullName>
    </alternativeName>
</protein>